<dbReference type="GO" id="GO:0016747">
    <property type="term" value="F:acyltransferase activity, transferring groups other than amino-acyl groups"/>
    <property type="evidence" value="ECO:0007669"/>
    <property type="project" value="UniProtKB-ARBA"/>
</dbReference>
<dbReference type="PANTHER" id="PTHR31147:SF66">
    <property type="entry name" value="OS05G0315700 PROTEIN"/>
    <property type="match status" value="1"/>
</dbReference>
<proteinExistence type="inferred from homology"/>
<dbReference type="PANTHER" id="PTHR31147">
    <property type="entry name" value="ACYL TRANSFERASE 4"/>
    <property type="match status" value="1"/>
</dbReference>
<gene>
    <name evidence="3" type="primary">ga24586</name>
    <name evidence="3" type="ORF">PR202_ga24586</name>
</gene>
<protein>
    <submittedName>
        <fullName evidence="3">Uncharacterized protein</fullName>
    </submittedName>
</protein>
<keyword evidence="2" id="KW-0808">Transferase</keyword>
<dbReference type="AlphaFoldDB" id="A0AAV5D841"/>
<dbReference type="Proteomes" id="UP001054889">
    <property type="component" value="Unassembled WGS sequence"/>
</dbReference>
<dbReference type="InterPro" id="IPR050898">
    <property type="entry name" value="Plant_acyltransferase"/>
</dbReference>
<dbReference type="Gene3D" id="3.30.559.10">
    <property type="entry name" value="Chloramphenicol acetyltransferase-like domain"/>
    <property type="match status" value="1"/>
</dbReference>
<reference evidence="3" key="2">
    <citation type="submission" date="2021-12" db="EMBL/GenBank/DDBJ databases">
        <title>Resequencing data analysis of finger millet.</title>
        <authorList>
            <person name="Hatakeyama M."/>
            <person name="Aluri S."/>
            <person name="Balachadran M.T."/>
            <person name="Sivarajan S.R."/>
            <person name="Poveda L."/>
            <person name="Shimizu-Inatsugi R."/>
            <person name="Schlapbach R."/>
            <person name="Sreeman S.M."/>
            <person name="Shimizu K.K."/>
        </authorList>
    </citation>
    <scope>NUCLEOTIDE SEQUENCE</scope>
</reference>
<comment type="similarity">
    <text evidence="1">Belongs to the plant acyltransferase family.</text>
</comment>
<dbReference type="EMBL" id="BQKI01000013">
    <property type="protein sequence ID" value="GJN06819.1"/>
    <property type="molecule type" value="Genomic_DNA"/>
</dbReference>
<sequence>MAAIRSQVPASLRRSTTTFELVAAAFWRCRTAALEYSLNQQVRLMICTNARWSWKPRSPLPKGFYGNALIPLTVEASVHELCHNPLSHAVNLVRNAKSQRSPPRPHGPMSML</sequence>
<organism evidence="3 4">
    <name type="scientific">Eleusine coracana subsp. coracana</name>
    <dbReference type="NCBI Taxonomy" id="191504"/>
    <lineage>
        <taxon>Eukaryota</taxon>
        <taxon>Viridiplantae</taxon>
        <taxon>Streptophyta</taxon>
        <taxon>Embryophyta</taxon>
        <taxon>Tracheophyta</taxon>
        <taxon>Spermatophyta</taxon>
        <taxon>Magnoliopsida</taxon>
        <taxon>Liliopsida</taxon>
        <taxon>Poales</taxon>
        <taxon>Poaceae</taxon>
        <taxon>PACMAD clade</taxon>
        <taxon>Chloridoideae</taxon>
        <taxon>Cynodonteae</taxon>
        <taxon>Eleusininae</taxon>
        <taxon>Eleusine</taxon>
    </lineage>
</organism>
<keyword evidence="4" id="KW-1185">Reference proteome</keyword>
<comment type="caution">
    <text evidence="3">The sequence shown here is derived from an EMBL/GenBank/DDBJ whole genome shotgun (WGS) entry which is preliminary data.</text>
</comment>
<name>A0AAV5D841_ELECO</name>
<dbReference type="Pfam" id="PF02458">
    <property type="entry name" value="Transferase"/>
    <property type="match status" value="1"/>
</dbReference>
<evidence type="ECO:0000313" key="3">
    <source>
        <dbReference type="EMBL" id="GJN06819.1"/>
    </source>
</evidence>
<evidence type="ECO:0000256" key="1">
    <source>
        <dbReference type="ARBA" id="ARBA00009861"/>
    </source>
</evidence>
<evidence type="ECO:0000313" key="4">
    <source>
        <dbReference type="Proteomes" id="UP001054889"/>
    </source>
</evidence>
<dbReference type="InterPro" id="IPR023213">
    <property type="entry name" value="CAT-like_dom_sf"/>
</dbReference>
<reference evidence="3" key="1">
    <citation type="journal article" date="2018" name="DNA Res.">
        <title>Multiple hybrid de novo genome assembly of finger millet, an orphan allotetraploid crop.</title>
        <authorList>
            <person name="Hatakeyama M."/>
            <person name="Aluri S."/>
            <person name="Balachadran M.T."/>
            <person name="Sivarajan S.R."/>
            <person name="Patrignani A."/>
            <person name="Gruter S."/>
            <person name="Poveda L."/>
            <person name="Shimizu-Inatsugi R."/>
            <person name="Baeten J."/>
            <person name="Francoijs K.J."/>
            <person name="Nataraja K.N."/>
            <person name="Reddy Y.A.N."/>
            <person name="Phadnis S."/>
            <person name="Ravikumar R.L."/>
            <person name="Schlapbach R."/>
            <person name="Sreeman S.M."/>
            <person name="Shimizu K.K."/>
        </authorList>
    </citation>
    <scope>NUCLEOTIDE SEQUENCE</scope>
</reference>
<evidence type="ECO:0000256" key="2">
    <source>
        <dbReference type="ARBA" id="ARBA00022679"/>
    </source>
</evidence>
<accession>A0AAV5D841</accession>